<feature type="non-terminal residue" evidence="2">
    <location>
        <position position="90"/>
    </location>
</feature>
<dbReference type="Proteomes" id="UP000479000">
    <property type="component" value="Unassembled WGS sequence"/>
</dbReference>
<feature type="signal peptide" evidence="1">
    <location>
        <begin position="1"/>
        <end position="17"/>
    </location>
</feature>
<accession>A0A6H5H4C6</accession>
<keyword evidence="1" id="KW-0732">Signal</keyword>
<evidence type="ECO:0000313" key="2">
    <source>
        <dbReference type="EMBL" id="CAB0012304.1"/>
    </source>
</evidence>
<evidence type="ECO:0000313" key="4">
    <source>
        <dbReference type="Proteomes" id="UP000479000"/>
    </source>
</evidence>
<organism evidence="2 4">
    <name type="scientific">Nesidiocoris tenuis</name>
    <dbReference type="NCBI Taxonomy" id="355587"/>
    <lineage>
        <taxon>Eukaryota</taxon>
        <taxon>Metazoa</taxon>
        <taxon>Ecdysozoa</taxon>
        <taxon>Arthropoda</taxon>
        <taxon>Hexapoda</taxon>
        <taxon>Insecta</taxon>
        <taxon>Pterygota</taxon>
        <taxon>Neoptera</taxon>
        <taxon>Paraneoptera</taxon>
        <taxon>Hemiptera</taxon>
        <taxon>Heteroptera</taxon>
        <taxon>Panheteroptera</taxon>
        <taxon>Cimicomorpha</taxon>
        <taxon>Miridae</taxon>
        <taxon>Dicyphina</taxon>
        <taxon>Nesidiocoris</taxon>
    </lineage>
</organism>
<gene>
    <name evidence="2" type="ORF">NTEN_LOCUS17061</name>
    <name evidence="3" type="ORF">NTEN_LOCUS17062</name>
</gene>
<keyword evidence="4" id="KW-1185">Reference proteome</keyword>
<protein>
    <submittedName>
        <fullName evidence="2">Uncharacterized protein</fullName>
    </submittedName>
</protein>
<evidence type="ECO:0000256" key="1">
    <source>
        <dbReference type="SAM" id="SignalP"/>
    </source>
</evidence>
<name>A0A6H5H4C6_9HEMI</name>
<dbReference type="AlphaFoldDB" id="A0A6H5H4C6"/>
<reference evidence="2 4" key="1">
    <citation type="submission" date="2020-02" db="EMBL/GenBank/DDBJ databases">
        <authorList>
            <person name="Ferguson B K."/>
        </authorList>
    </citation>
    <scope>NUCLEOTIDE SEQUENCE [LARGE SCALE GENOMIC DNA]</scope>
</reference>
<sequence length="90" mass="9757">MYKVSLVALCMGALANARPQAPAGQPIAILSQTNEIFPDTGSYKWSSDALTACFAGNVKLMLLKLDNDAFILKALHNNQNWRTTIGLTMS</sequence>
<evidence type="ECO:0000313" key="3">
    <source>
        <dbReference type="EMBL" id="CAB0012305.1"/>
    </source>
</evidence>
<dbReference type="EMBL" id="CADCXU010025226">
    <property type="protein sequence ID" value="CAB0012304.1"/>
    <property type="molecule type" value="Genomic_DNA"/>
</dbReference>
<dbReference type="EMBL" id="CADCXU010025228">
    <property type="protein sequence ID" value="CAB0012305.1"/>
    <property type="molecule type" value="Genomic_DNA"/>
</dbReference>
<proteinExistence type="predicted"/>
<feature type="chain" id="PRO_5036175886" evidence="1">
    <location>
        <begin position="18"/>
        <end position="90"/>
    </location>
</feature>